<name>A0A8R1HQZ4_CAEJA</name>
<evidence type="ECO:0000313" key="1">
    <source>
        <dbReference type="EnsemblMetazoa" id="CJA06140.1"/>
    </source>
</evidence>
<dbReference type="EnsemblMetazoa" id="CJA06140.1">
    <property type="protein sequence ID" value="CJA06140.1"/>
    <property type="gene ID" value="WBGene00125344"/>
</dbReference>
<accession>A0A8R1HQZ4</accession>
<keyword evidence="2" id="KW-1185">Reference proteome</keyword>
<reference evidence="2" key="1">
    <citation type="submission" date="2010-08" db="EMBL/GenBank/DDBJ databases">
        <authorList>
            <consortium name="Caenorhabditis japonica Sequencing Consortium"/>
            <person name="Wilson R.K."/>
        </authorList>
    </citation>
    <scope>NUCLEOTIDE SEQUENCE [LARGE SCALE GENOMIC DNA]</scope>
    <source>
        <strain evidence="2">DF5081</strain>
    </source>
</reference>
<dbReference type="Proteomes" id="UP000005237">
    <property type="component" value="Unassembled WGS sequence"/>
</dbReference>
<organism evidence="1 2">
    <name type="scientific">Caenorhabditis japonica</name>
    <dbReference type="NCBI Taxonomy" id="281687"/>
    <lineage>
        <taxon>Eukaryota</taxon>
        <taxon>Metazoa</taxon>
        <taxon>Ecdysozoa</taxon>
        <taxon>Nematoda</taxon>
        <taxon>Chromadorea</taxon>
        <taxon>Rhabditida</taxon>
        <taxon>Rhabditina</taxon>
        <taxon>Rhabditomorpha</taxon>
        <taxon>Rhabditoidea</taxon>
        <taxon>Rhabditidae</taxon>
        <taxon>Peloderinae</taxon>
        <taxon>Caenorhabditis</taxon>
    </lineage>
</organism>
<protein>
    <submittedName>
        <fullName evidence="1">Uncharacterized protein</fullName>
    </submittedName>
</protein>
<evidence type="ECO:0000313" key="2">
    <source>
        <dbReference type="Proteomes" id="UP000005237"/>
    </source>
</evidence>
<proteinExistence type="predicted"/>
<dbReference type="AlphaFoldDB" id="A0A8R1HQZ4"/>
<reference evidence="1" key="2">
    <citation type="submission" date="2022-06" db="UniProtKB">
        <authorList>
            <consortium name="EnsemblMetazoa"/>
        </authorList>
    </citation>
    <scope>IDENTIFICATION</scope>
    <source>
        <strain evidence="1">DF5081</strain>
    </source>
</reference>
<sequence>MPNPCSVPRVLKRKSTPDEVFQHLDPVFCSTEFFVHESQPNYYQPSSSTEQSVEPEEPVVIPENDISIEKTVDVVAHEDTYY</sequence>